<dbReference type="Pfam" id="PF10152">
    <property type="entry name" value="CCDC53"/>
    <property type="match status" value="1"/>
</dbReference>
<reference evidence="4 5" key="1">
    <citation type="journal article" date="2011" name="Genome Biol. Evol.">
        <title>Integration of the genetic map and genome assembly of fugu facilitates insights into distinct features of genome evolution in teleosts and mammals.</title>
        <authorList>
            <person name="Kai W."/>
            <person name="Kikuchi K."/>
            <person name="Tohari S."/>
            <person name="Chew A.K."/>
            <person name="Tay A."/>
            <person name="Fujiwara A."/>
            <person name="Hosoya S."/>
            <person name="Suetake H."/>
            <person name="Naruse K."/>
            <person name="Brenner S."/>
            <person name="Suzuki Y."/>
            <person name="Venkatesh B."/>
        </authorList>
    </citation>
    <scope>NUCLEOTIDE SEQUENCE [LARGE SCALE GENOMIC DNA]</scope>
</reference>
<keyword evidence="5" id="KW-1185">Reference proteome</keyword>
<dbReference type="Ensembl" id="ENSTRUT00000082514.1">
    <property type="protein sequence ID" value="ENSTRUP00000066080.1"/>
    <property type="gene ID" value="ENSTRUG00000026359.1"/>
</dbReference>
<sequence length="88" mass="10135">MDEDGLPLMGSGVDLHMVPAIQQRRIVAFFNQFVVHTVRFVNRFAIVCEEVRACLFSFVYLLHLQLQLTHLFFFPAETCQHISAHTAD</sequence>
<dbReference type="GO" id="GO:0071203">
    <property type="term" value="C:WASH complex"/>
    <property type="evidence" value="ECO:0007669"/>
    <property type="project" value="InterPro"/>
</dbReference>
<dbReference type="GeneTree" id="ENSGT00940000168691"/>
<comment type="similarity">
    <text evidence="1">Belongs to the CCDC53 family.</text>
</comment>
<dbReference type="InterPro" id="IPR019309">
    <property type="entry name" value="WASHC3"/>
</dbReference>
<name>A0A674MXH3_TAKRU</name>
<reference evidence="4" key="2">
    <citation type="submission" date="2025-08" db="UniProtKB">
        <authorList>
            <consortium name="Ensembl"/>
        </authorList>
    </citation>
    <scope>IDENTIFICATION</scope>
</reference>
<dbReference type="AlphaFoldDB" id="A0A674MXH3"/>
<evidence type="ECO:0000313" key="4">
    <source>
        <dbReference type="Ensembl" id="ENSTRUP00000066080.1"/>
    </source>
</evidence>
<dbReference type="GO" id="GO:0030041">
    <property type="term" value="P:actin filament polymerization"/>
    <property type="evidence" value="ECO:0007669"/>
    <property type="project" value="TreeGrafter"/>
</dbReference>
<evidence type="ECO:0000313" key="5">
    <source>
        <dbReference type="Proteomes" id="UP000005226"/>
    </source>
</evidence>
<proteinExistence type="inferred from homology"/>
<dbReference type="GO" id="GO:0006887">
    <property type="term" value="P:exocytosis"/>
    <property type="evidence" value="ECO:0007669"/>
    <property type="project" value="TreeGrafter"/>
</dbReference>
<organism evidence="4 5">
    <name type="scientific">Takifugu rubripes</name>
    <name type="common">Japanese pufferfish</name>
    <name type="synonym">Fugu rubripes</name>
    <dbReference type="NCBI Taxonomy" id="31033"/>
    <lineage>
        <taxon>Eukaryota</taxon>
        <taxon>Metazoa</taxon>
        <taxon>Chordata</taxon>
        <taxon>Craniata</taxon>
        <taxon>Vertebrata</taxon>
        <taxon>Euteleostomi</taxon>
        <taxon>Actinopterygii</taxon>
        <taxon>Neopterygii</taxon>
        <taxon>Teleostei</taxon>
        <taxon>Neoteleostei</taxon>
        <taxon>Acanthomorphata</taxon>
        <taxon>Eupercaria</taxon>
        <taxon>Tetraodontiformes</taxon>
        <taxon>Tetradontoidea</taxon>
        <taxon>Tetraodontidae</taxon>
        <taxon>Takifugu</taxon>
    </lineage>
</organism>
<protein>
    <recommendedName>
        <fullName evidence="2">WASH complex subunit 3</fullName>
    </recommendedName>
    <alternativeName>
        <fullName evidence="3">Coiled-coil domain-containing protein 53</fullName>
    </alternativeName>
</protein>
<reference evidence="4" key="3">
    <citation type="submission" date="2025-09" db="UniProtKB">
        <authorList>
            <consortium name="Ensembl"/>
        </authorList>
    </citation>
    <scope>IDENTIFICATION</scope>
</reference>
<accession>A0A674MXH3</accession>
<dbReference type="InParanoid" id="A0A674MXH3"/>
<dbReference type="PANTHER" id="PTHR13015:SF0">
    <property type="entry name" value="WASH COMPLEX SUBUNIT 3"/>
    <property type="match status" value="1"/>
</dbReference>
<evidence type="ECO:0000256" key="2">
    <source>
        <dbReference type="ARBA" id="ARBA00013578"/>
    </source>
</evidence>
<evidence type="ECO:0000256" key="3">
    <source>
        <dbReference type="ARBA" id="ARBA00030721"/>
    </source>
</evidence>
<evidence type="ECO:0000256" key="1">
    <source>
        <dbReference type="ARBA" id="ARBA00006290"/>
    </source>
</evidence>
<dbReference type="Proteomes" id="UP000005226">
    <property type="component" value="Chromosome 18"/>
</dbReference>
<dbReference type="PANTHER" id="PTHR13015">
    <property type="entry name" value="PROTEIN AD-016-RELATED"/>
    <property type="match status" value="1"/>
</dbReference>